<reference evidence="2" key="1">
    <citation type="journal article" date="2017" name="Nat. Ecol. Evol.">
        <title>Genome expansion and lineage-specific genetic innovations in the forest pathogenic fungi Armillaria.</title>
        <authorList>
            <person name="Sipos G."/>
            <person name="Prasanna A.N."/>
            <person name="Walter M.C."/>
            <person name="O'Connor E."/>
            <person name="Balint B."/>
            <person name="Krizsan K."/>
            <person name="Kiss B."/>
            <person name="Hess J."/>
            <person name="Varga T."/>
            <person name="Slot J."/>
            <person name="Riley R."/>
            <person name="Boka B."/>
            <person name="Rigling D."/>
            <person name="Barry K."/>
            <person name="Lee J."/>
            <person name="Mihaltcheva S."/>
            <person name="LaButti K."/>
            <person name="Lipzen A."/>
            <person name="Waldron R."/>
            <person name="Moloney N.M."/>
            <person name="Sperisen C."/>
            <person name="Kredics L."/>
            <person name="Vagvoelgyi C."/>
            <person name="Patrignani A."/>
            <person name="Fitzpatrick D."/>
            <person name="Nagy I."/>
            <person name="Doyle S."/>
            <person name="Anderson J.B."/>
            <person name="Grigoriev I.V."/>
            <person name="Gueldener U."/>
            <person name="Muensterkoetter M."/>
            <person name="Nagy L.G."/>
        </authorList>
    </citation>
    <scope>NUCLEOTIDE SEQUENCE [LARGE SCALE GENOMIC DNA]</scope>
    <source>
        <strain evidence="2">Ar21-2</strain>
    </source>
</reference>
<organism evidence="1 2">
    <name type="scientific">Armillaria gallica</name>
    <name type="common">Bulbous honey fungus</name>
    <name type="synonym">Armillaria bulbosa</name>
    <dbReference type="NCBI Taxonomy" id="47427"/>
    <lineage>
        <taxon>Eukaryota</taxon>
        <taxon>Fungi</taxon>
        <taxon>Dikarya</taxon>
        <taxon>Basidiomycota</taxon>
        <taxon>Agaricomycotina</taxon>
        <taxon>Agaricomycetes</taxon>
        <taxon>Agaricomycetidae</taxon>
        <taxon>Agaricales</taxon>
        <taxon>Marasmiineae</taxon>
        <taxon>Physalacriaceae</taxon>
        <taxon>Armillaria</taxon>
    </lineage>
</organism>
<name>A0A2H3C8N4_ARMGA</name>
<sequence length="176" mass="19593">MNLIDQPTTPNTAKIMMMWVTVIRPNLSVRYGWNVPYNVDSTLTDHIELYNREYDRRTDDIHATSSQTLGNEALGVLEAYLVGAGVKAVFLRVLAKRVTLAIAMPTGVCVVRWVFGNSLYRSYPREMTQLARASHCMLISGHIIGSIIPDNVASVQNIRGLHAPRAARNAFQSFGC</sequence>
<dbReference type="AlphaFoldDB" id="A0A2H3C8N4"/>
<dbReference type="InParanoid" id="A0A2H3C8N4"/>
<dbReference type="EMBL" id="KZ293776">
    <property type="protein sequence ID" value="PBK79435.1"/>
    <property type="molecule type" value="Genomic_DNA"/>
</dbReference>
<accession>A0A2H3C8N4</accession>
<keyword evidence="2" id="KW-1185">Reference proteome</keyword>
<evidence type="ECO:0000313" key="2">
    <source>
        <dbReference type="Proteomes" id="UP000217790"/>
    </source>
</evidence>
<proteinExistence type="predicted"/>
<protein>
    <submittedName>
        <fullName evidence="1">Uncharacterized protein</fullName>
    </submittedName>
</protein>
<gene>
    <name evidence="1" type="ORF">ARMGADRAFT_1040813</name>
</gene>
<dbReference type="Proteomes" id="UP000217790">
    <property type="component" value="Unassembled WGS sequence"/>
</dbReference>
<evidence type="ECO:0000313" key="1">
    <source>
        <dbReference type="EMBL" id="PBK79435.1"/>
    </source>
</evidence>